<name>A0A3A3FFA8_9BURK</name>
<sequence>MLGMLVNETRPALLPLLGFCVHMDRREKSEIASQNVASARRKVLQVRRAVKEVRNPVASSRNEIGGLNMRLNVFRAMALVTAMCMVGGALGETVVVGQVAPLGAPGSPGNQLRLGAQVYFDAINRAGGVHGMTLKLVSRDRGLRNGETVTTTRKLVQETEPLALLGLVGTGPMEELVASGLLAESGLPVVGIRTGAVSLHKPTNPYLFHIRTSYAGEIEKILTQLTTIGFNRVSVFYENSSFGKEGMGLVQRIIKNKPAMQLAGQATYEPGTTDVREAAKNLAMTKSQGVIAVANSAATAEFYREYRQIEKNAQVLALSTVDSAEVVKRIGPASAKGLIVTQVVPDATNTTIPLVRELHKYVEKFGPAEIAIDQTVVEGYLSAKVLVEALRVAGPKPTRKKICSALNSIKYFDAGGVIIDFSPSNHTGSRYAELAIVLKNGKLMR</sequence>
<dbReference type="InterPro" id="IPR028082">
    <property type="entry name" value="Peripla_BP_I"/>
</dbReference>
<keyword evidence="2" id="KW-0732">Signal</keyword>
<comment type="caution">
    <text evidence="4">The sequence shown here is derived from an EMBL/GenBank/DDBJ whole genome shotgun (WGS) entry which is preliminary data.</text>
</comment>
<feature type="domain" description="Leucine-binding protein" evidence="3">
    <location>
        <begin position="94"/>
        <end position="440"/>
    </location>
</feature>
<evidence type="ECO:0000259" key="3">
    <source>
        <dbReference type="Pfam" id="PF13458"/>
    </source>
</evidence>
<dbReference type="AlphaFoldDB" id="A0A3A3FFA8"/>
<dbReference type="SUPFAM" id="SSF53822">
    <property type="entry name" value="Periplasmic binding protein-like I"/>
    <property type="match status" value="1"/>
</dbReference>
<evidence type="ECO:0000256" key="1">
    <source>
        <dbReference type="ARBA" id="ARBA00010062"/>
    </source>
</evidence>
<evidence type="ECO:0000313" key="4">
    <source>
        <dbReference type="EMBL" id="RJF91930.1"/>
    </source>
</evidence>
<dbReference type="PANTHER" id="PTHR47235">
    <property type="entry name" value="BLR6548 PROTEIN"/>
    <property type="match status" value="1"/>
</dbReference>
<proteinExistence type="inferred from homology"/>
<protein>
    <submittedName>
        <fullName evidence="4">ABC transporter substrate-binding protein</fullName>
    </submittedName>
</protein>
<dbReference type="PANTHER" id="PTHR47235:SF1">
    <property type="entry name" value="BLR6548 PROTEIN"/>
    <property type="match status" value="1"/>
</dbReference>
<dbReference type="EMBL" id="QYUO01000003">
    <property type="protein sequence ID" value="RJF91930.1"/>
    <property type="molecule type" value="Genomic_DNA"/>
</dbReference>
<organism evidence="4 5">
    <name type="scientific">Noviherbaspirillum saxi</name>
    <dbReference type="NCBI Taxonomy" id="2320863"/>
    <lineage>
        <taxon>Bacteria</taxon>
        <taxon>Pseudomonadati</taxon>
        <taxon>Pseudomonadota</taxon>
        <taxon>Betaproteobacteria</taxon>
        <taxon>Burkholderiales</taxon>
        <taxon>Oxalobacteraceae</taxon>
        <taxon>Noviherbaspirillum</taxon>
    </lineage>
</organism>
<dbReference type="CDD" id="cd06326">
    <property type="entry name" value="PBP1_ABC_ligand_binding-like"/>
    <property type="match status" value="1"/>
</dbReference>
<comment type="similarity">
    <text evidence="1">Belongs to the leucine-binding protein family.</text>
</comment>
<reference evidence="5" key="1">
    <citation type="submission" date="2018-09" db="EMBL/GenBank/DDBJ databases">
        <authorList>
            <person name="Zhu H."/>
        </authorList>
    </citation>
    <scope>NUCLEOTIDE SEQUENCE [LARGE SCALE GENOMIC DNA]</scope>
    <source>
        <strain evidence="5">K1R23-30</strain>
    </source>
</reference>
<dbReference type="Pfam" id="PF13458">
    <property type="entry name" value="Peripla_BP_6"/>
    <property type="match status" value="1"/>
</dbReference>
<dbReference type="Proteomes" id="UP000265955">
    <property type="component" value="Unassembled WGS sequence"/>
</dbReference>
<accession>A0A3A3FFA8</accession>
<evidence type="ECO:0000313" key="5">
    <source>
        <dbReference type="Proteomes" id="UP000265955"/>
    </source>
</evidence>
<keyword evidence="5" id="KW-1185">Reference proteome</keyword>
<dbReference type="InterPro" id="IPR028081">
    <property type="entry name" value="Leu-bd"/>
</dbReference>
<gene>
    <name evidence="4" type="ORF">D3871_24980</name>
</gene>
<dbReference type="Gene3D" id="3.40.50.2300">
    <property type="match status" value="2"/>
</dbReference>
<evidence type="ECO:0000256" key="2">
    <source>
        <dbReference type="ARBA" id="ARBA00022729"/>
    </source>
</evidence>